<dbReference type="STRING" id="320771.Cflav_PD1801"/>
<evidence type="ECO:0000313" key="2">
    <source>
        <dbReference type="EMBL" id="EEF58705.1"/>
    </source>
</evidence>
<dbReference type="OrthoDB" id="190275at2"/>
<dbReference type="AlphaFoldDB" id="B9XN43"/>
<feature type="domain" description="GIY-YIG" evidence="1">
    <location>
        <begin position="29"/>
        <end position="109"/>
    </location>
</feature>
<dbReference type="InterPro" id="IPR035901">
    <property type="entry name" value="GIY-YIG_endonuc_sf"/>
</dbReference>
<evidence type="ECO:0000259" key="1">
    <source>
        <dbReference type="PROSITE" id="PS50164"/>
    </source>
</evidence>
<dbReference type="Pfam" id="PF01541">
    <property type="entry name" value="GIY-YIG"/>
    <property type="match status" value="1"/>
</dbReference>
<dbReference type="Proteomes" id="UP000003688">
    <property type="component" value="Unassembled WGS sequence"/>
</dbReference>
<dbReference type="PANTHER" id="PTHR30562">
    <property type="entry name" value="UVRC/OXIDOREDUCTASE"/>
    <property type="match status" value="1"/>
</dbReference>
<dbReference type="EMBL" id="ABOX02000038">
    <property type="protein sequence ID" value="EEF58705.1"/>
    <property type="molecule type" value="Genomic_DNA"/>
</dbReference>
<dbReference type="SUPFAM" id="SSF82771">
    <property type="entry name" value="GIY-YIG endonuclease"/>
    <property type="match status" value="1"/>
</dbReference>
<reference evidence="2 3" key="1">
    <citation type="journal article" date="2011" name="J. Bacteriol.">
        <title>Genome sequence of 'Pedosphaera parvula' Ellin514, an aerobic Verrucomicrobial isolate from pasture soil.</title>
        <authorList>
            <person name="Kant R."/>
            <person name="van Passel M.W."/>
            <person name="Sangwan P."/>
            <person name="Palva A."/>
            <person name="Lucas S."/>
            <person name="Copeland A."/>
            <person name="Lapidus A."/>
            <person name="Glavina Del Rio T."/>
            <person name="Dalin E."/>
            <person name="Tice H."/>
            <person name="Bruce D."/>
            <person name="Goodwin L."/>
            <person name="Pitluck S."/>
            <person name="Chertkov O."/>
            <person name="Larimer F.W."/>
            <person name="Land M.L."/>
            <person name="Hauser L."/>
            <person name="Brettin T.S."/>
            <person name="Detter J.C."/>
            <person name="Han S."/>
            <person name="de Vos W.M."/>
            <person name="Janssen P.H."/>
            <person name="Smidt H."/>
        </authorList>
    </citation>
    <scope>NUCLEOTIDE SEQUENCE [LARGE SCALE GENOMIC DNA]</scope>
    <source>
        <strain evidence="2 3">Ellin514</strain>
    </source>
</reference>
<organism evidence="2 3">
    <name type="scientific">Pedosphaera parvula (strain Ellin514)</name>
    <dbReference type="NCBI Taxonomy" id="320771"/>
    <lineage>
        <taxon>Bacteria</taxon>
        <taxon>Pseudomonadati</taxon>
        <taxon>Verrucomicrobiota</taxon>
        <taxon>Pedosphaerae</taxon>
        <taxon>Pedosphaerales</taxon>
        <taxon>Pedosphaeraceae</taxon>
        <taxon>Pedosphaera</taxon>
    </lineage>
</organism>
<protein>
    <submittedName>
        <fullName evidence="2">Excinuclease ABC C subunit domain protein</fullName>
    </submittedName>
</protein>
<gene>
    <name evidence="2" type="ORF">Cflav_PD1801</name>
</gene>
<proteinExistence type="predicted"/>
<dbReference type="Gene3D" id="3.40.1440.10">
    <property type="entry name" value="GIY-YIG endonuclease"/>
    <property type="match status" value="1"/>
</dbReference>
<comment type="caution">
    <text evidence="2">The sequence shown here is derived from an EMBL/GenBank/DDBJ whole genome shotgun (WGS) entry which is preliminary data.</text>
</comment>
<dbReference type="CDD" id="cd10434">
    <property type="entry name" value="GIY-YIG_UvrC_Cho"/>
    <property type="match status" value="1"/>
</dbReference>
<dbReference type="PROSITE" id="PS50164">
    <property type="entry name" value="GIY_YIG"/>
    <property type="match status" value="1"/>
</dbReference>
<dbReference type="InterPro" id="IPR047296">
    <property type="entry name" value="GIY-YIG_UvrC_Cho"/>
</dbReference>
<dbReference type="PANTHER" id="PTHR30562:SF1">
    <property type="entry name" value="UVRABC SYSTEM PROTEIN C"/>
    <property type="match status" value="1"/>
</dbReference>
<sequence length="319" mass="36217">MAEQQLHLFDPTKPLLERFGVDFFRAVPKKPGVYIMSGEKDRVLYVGQSKNLRQRLSSYKNAKPDRVPRKIIRLVHSVRAITWQECDSPEAALLKENELLRTLRPKFNKLNTYPKAYGFIGLKRIGNQMDFWIGFEPRPEGMVYGAFKTGCMRGYATMLRLIWSALKQPQSPHELPAPLTALTPPRTYTLHIDQNPGLLEPDALAKAITNYLEGVSDELIPLLSNALPQNETLCSFQRNLQLSDLEVLSGFFERGTRRNYYLRQKYGVSGPIIPQEELDDLLVFKKYELAGSNSLENEEQLITPMSSDFASCPAPSPAP</sequence>
<keyword evidence="3" id="KW-1185">Reference proteome</keyword>
<dbReference type="SMART" id="SM00465">
    <property type="entry name" value="GIYc"/>
    <property type="match status" value="1"/>
</dbReference>
<dbReference type="GO" id="GO:0006289">
    <property type="term" value="P:nucleotide-excision repair"/>
    <property type="evidence" value="ECO:0007669"/>
    <property type="project" value="InterPro"/>
</dbReference>
<dbReference type="GO" id="GO:0009380">
    <property type="term" value="C:excinuclease repair complex"/>
    <property type="evidence" value="ECO:0007669"/>
    <property type="project" value="TreeGrafter"/>
</dbReference>
<accession>B9XN43</accession>
<dbReference type="InterPro" id="IPR000305">
    <property type="entry name" value="GIY-YIG_endonuc"/>
</dbReference>
<evidence type="ECO:0000313" key="3">
    <source>
        <dbReference type="Proteomes" id="UP000003688"/>
    </source>
</evidence>
<name>B9XN43_PEDPL</name>
<dbReference type="InterPro" id="IPR050066">
    <property type="entry name" value="UvrABC_protein_C"/>
</dbReference>